<dbReference type="InterPro" id="IPR036388">
    <property type="entry name" value="WH-like_DNA-bd_sf"/>
</dbReference>
<dbReference type="InterPro" id="IPR013324">
    <property type="entry name" value="RNA_pol_sigma_r3/r4-like"/>
</dbReference>
<proteinExistence type="inferred from homology"/>
<dbReference type="CDD" id="cd06171">
    <property type="entry name" value="Sigma70_r4"/>
    <property type="match status" value="1"/>
</dbReference>
<dbReference type="InterPro" id="IPR014284">
    <property type="entry name" value="RNA_pol_sigma-70_dom"/>
</dbReference>
<evidence type="ECO:0000256" key="6">
    <source>
        <dbReference type="SAM" id="MobiDB-lite"/>
    </source>
</evidence>
<comment type="similarity">
    <text evidence="1">Belongs to the sigma-70 factor family. ECF subfamily.</text>
</comment>
<dbReference type="InterPro" id="IPR007627">
    <property type="entry name" value="RNA_pol_sigma70_r2"/>
</dbReference>
<evidence type="ECO:0000313" key="10">
    <source>
        <dbReference type="Proteomes" id="UP001595904"/>
    </source>
</evidence>
<keyword evidence="5" id="KW-0804">Transcription</keyword>
<dbReference type="InterPro" id="IPR013249">
    <property type="entry name" value="RNA_pol_sigma70_r4_t2"/>
</dbReference>
<evidence type="ECO:0000256" key="3">
    <source>
        <dbReference type="ARBA" id="ARBA00023082"/>
    </source>
</evidence>
<protein>
    <submittedName>
        <fullName evidence="9">RNA polymerase sigma factor</fullName>
    </submittedName>
</protein>
<feature type="region of interest" description="Disordered" evidence="6">
    <location>
        <begin position="96"/>
        <end position="116"/>
    </location>
</feature>
<reference evidence="10" key="1">
    <citation type="journal article" date="2019" name="Int. J. Syst. Evol. Microbiol.">
        <title>The Global Catalogue of Microorganisms (GCM) 10K type strain sequencing project: providing services to taxonomists for standard genome sequencing and annotation.</title>
        <authorList>
            <consortium name="The Broad Institute Genomics Platform"/>
            <consortium name="The Broad Institute Genome Sequencing Center for Infectious Disease"/>
            <person name="Wu L."/>
            <person name="Ma J."/>
        </authorList>
    </citation>
    <scope>NUCLEOTIDE SEQUENCE [LARGE SCALE GENOMIC DNA]</scope>
    <source>
        <strain evidence="10">CGMCC 1.10759</strain>
    </source>
</reference>
<evidence type="ECO:0000256" key="2">
    <source>
        <dbReference type="ARBA" id="ARBA00023015"/>
    </source>
</evidence>
<evidence type="ECO:0000313" key="9">
    <source>
        <dbReference type="EMBL" id="MFC4313468.1"/>
    </source>
</evidence>
<keyword evidence="4" id="KW-0238">DNA-binding</keyword>
<dbReference type="RefSeq" id="WP_380603813.1">
    <property type="nucleotide sequence ID" value="NZ_JBHSDU010000015.1"/>
</dbReference>
<evidence type="ECO:0000256" key="5">
    <source>
        <dbReference type="ARBA" id="ARBA00023163"/>
    </source>
</evidence>
<dbReference type="Proteomes" id="UP001595904">
    <property type="component" value="Unassembled WGS sequence"/>
</dbReference>
<accession>A0ABV8T0R6</accession>
<dbReference type="Gene3D" id="1.10.10.10">
    <property type="entry name" value="Winged helix-like DNA-binding domain superfamily/Winged helix DNA-binding domain"/>
    <property type="match status" value="1"/>
</dbReference>
<dbReference type="InterPro" id="IPR013325">
    <property type="entry name" value="RNA_pol_sigma_r2"/>
</dbReference>
<dbReference type="SUPFAM" id="SSF88659">
    <property type="entry name" value="Sigma3 and sigma4 domains of RNA polymerase sigma factors"/>
    <property type="match status" value="1"/>
</dbReference>
<dbReference type="Gene3D" id="1.10.1740.10">
    <property type="match status" value="1"/>
</dbReference>
<dbReference type="PANTHER" id="PTHR43133">
    <property type="entry name" value="RNA POLYMERASE ECF-TYPE SIGMA FACTO"/>
    <property type="match status" value="1"/>
</dbReference>
<keyword evidence="10" id="KW-1185">Reference proteome</keyword>
<evidence type="ECO:0000259" key="7">
    <source>
        <dbReference type="Pfam" id="PF04542"/>
    </source>
</evidence>
<dbReference type="InterPro" id="IPR039425">
    <property type="entry name" value="RNA_pol_sigma-70-like"/>
</dbReference>
<keyword evidence="3" id="KW-0731">Sigma factor</keyword>
<evidence type="ECO:0000256" key="4">
    <source>
        <dbReference type="ARBA" id="ARBA00023125"/>
    </source>
</evidence>
<dbReference type="SUPFAM" id="SSF88946">
    <property type="entry name" value="Sigma2 domain of RNA polymerase sigma factors"/>
    <property type="match status" value="1"/>
</dbReference>
<evidence type="ECO:0000259" key="8">
    <source>
        <dbReference type="Pfam" id="PF08281"/>
    </source>
</evidence>
<dbReference type="Pfam" id="PF08281">
    <property type="entry name" value="Sigma70_r4_2"/>
    <property type="match status" value="1"/>
</dbReference>
<feature type="domain" description="RNA polymerase sigma factor 70 region 4 type 2" evidence="8">
    <location>
        <begin position="135"/>
        <end position="186"/>
    </location>
</feature>
<dbReference type="Pfam" id="PF04542">
    <property type="entry name" value="Sigma70_r2"/>
    <property type="match status" value="1"/>
</dbReference>
<evidence type="ECO:0000256" key="1">
    <source>
        <dbReference type="ARBA" id="ARBA00010641"/>
    </source>
</evidence>
<gene>
    <name evidence="9" type="ORF">ACFPN2_30610</name>
</gene>
<dbReference type="EMBL" id="JBHSDU010000015">
    <property type="protein sequence ID" value="MFC4313468.1"/>
    <property type="molecule type" value="Genomic_DNA"/>
</dbReference>
<dbReference type="NCBIfam" id="TIGR02937">
    <property type="entry name" value="sigma70-ECF"/>
    <property type="match status" value="1"/>
</dbReference>
<keyword evidence="2" id="KW-0805">Transcription regulation</keyword>
<feature type="compositionally biased region" description="Acidic residues" evidence="6">
    <location>
        <begin position="104"/>
        <end position="113"/>
    </location>
</feature>
<feature type="domain" description="RNA polymerase sigma-70 region 2" evidence="7">
    <location>
        <begin position="28"/>
        <end position="94"/>
    </location>
</feature>
<name>A0ABV8T0R6_9GAMM</name>
<sequence length="201" mass="23156">MSGLMEIMVLPKRARPSHANAAAEFDHLLREHVPALYRSAYRWTGTADRAEDLVQELLVRLYPKLDELRGLDRIRPWALRVMYRIFVDQVRRERSSPVQFGTEPPEDIDEEEAQDRIDPSAGPAELLERELTQARVLAAWDRLGEEHRVVLSMHDIEDYSLPELAQIMDVPVGTLKSRLHRARAKLKGLLATERMSSLDRV</sequence>
<comment type="caution">
    <text evidence="9">The sequence shown here is derived from an EMBL/GenBank/DDBJ whole genome shotgun (WGS) entry which is preliminary data.</text>
</comment>
<dbReference type="PANTHER" id="PTHR43133:SF8">
    <property type="entry name" value="RNA POLYMERASE SIGMA FACTOR HI_1459-RELATED"/>
    <property type="match status" value="1"/>
</dbReference>
<organism evidence="9 10">
    <name type="scientific">Steroidobacter flavus</name>
    <dbReference type="NCBI Taxonomy" id="1842136"/>
    <lineage>
        <taxon>Bacteria</taxon>
        <taxon>Pseudomonadati</taxon>
        <taxon>Pseudomonadota</taxon>
        <taxon>Gammaproteobacteria</taxon>
        <taxon>Steroidobacterales</taxon>
        <taxon>Steroidobacteraceae</taxon>
        <taxon>Steroidobacter</taxon>
    </lineage>
</organism>